<dbReference type="SMART" id="SM00116">
    <property type="entry name" value="CBS"/>
    <property type="match status" value="4"/>
</dbReference>
<comment type="caution">
    <text evidence="6">The sequence shown here is derived from an EMBL/GenBank/DDBJ whole genome shotgun (WGS) entry which is preliminary data.</text>
</comment>
<evidence type="ECO:0000259" key="5">
    <source>
        <dbReference type="PROSITE" id="PS51371"/>
    </source>
</evidence>
<dbReference type="Gene3D" id="3.10.580.10">
    <property type="entry name" value="CBS-domain"/>
    <property type="match status" value="2"/>
</dbReference>
<evidence type="ECO:0000256" key="1">
    <source>
        <dbReference type="ARBA" id="ARBA00022737"/>
    </source>
</evidence>
<evidence type="ECO:0000256" key="4">
    <source>
        <dbReference type="SAM" id="MobiDB-lite"/>
    </source>
</evidence>
<evidence type="ECO:0000313" key="6">
    <source>
        <dbReference type="EMBL" id="KAL3763298.1"/>
    </source>
</evidence>
<feature type="domain" description="CBS" evidence="5">
    <location>
        <begin position="76"/>
        <end position="134"/>
    </location>
</feature>
<proteinExistence type="predicted"/>
<dbReference type="PANTHER" id="PTHR13780:SF36">
    <property type="entry name" value="CBS DOMAIN-CONTAINING PROTEIN"/>
    <property type="match status" value="1"/>
</dbReference>
<protein>
    <recommendedName>
        <fullName evidence="5">CBS domain-containing protein</fullName>
    </recommendedName>
</protein>
<evidence type="ECO:0000313" key="7">
    <source>
        <dbReference type="Proteomes" id="UP001530293"/>
    </source>
</evidence>
<dbReference type="InterPro" id="IPR000644">
    <property type="entry name" value="CBS_dom"/>
</dbReference>
<feature type="domain" description="CBS" evidence="5">
    <location>
        <begin position="352"/>
        <end position="412"/>
    </location>
</feature>
<keyword evidence="7" id="KW-1185">Reference proteome</keyword>
<sequence length="424" mass="45566">MSGSSSSNKNSATTLLNIVKSYRASDVLEFTAKRKVADDSREGILHNLNASSGSSQSRPEAEGEDDDKNGHRGGEGRPSSVIVVDSTMTPLEAATLLWENNIMGAPVYDATTKTFVGMFDVRDILSCVTAAHREYLELGGPNAIVAVGKHHTSGEDIHQANDATYLETHRKIQGELLAKAIQRLKISTKPSTPGAVTVSYLAARNPVDQTYSKDTLLLDICKGLTSRHMHRVPITDSSSGTPVCIGIISQSGLVAFLASKCPHGSLDETMIDAGLSFRKDVVQVAESETAFTTFELLDSKRLSGIAVVDEDGKLIGNTSAVDIKNAVMDAGRTVMDMDILSYLACVRQSQVMKNCKVPNCHVREDATVGNVVNLLAKTGFHRVFVVDDGMKPVGVISFTDIIQFFVKSEMDENDVEGNAGDPNS</sequence>
<gene>
    <name evidence="6" type="ORF">ACHAWU_009001</name>
</gene>
<reference evidence="6 7" key="1">
    <citation type="submission" date="2024-10" db="EMBL/GenBank/DDBJ databases">
        <title>Updated reference genomes for cyclostephanoid diatoms.</title>
        <authorList>
            <person name="Roberts W.R."/>
            <person name="Alverson A.J."/>
        </authorList>
    </citation>
    <scope>NUCLEOTIDE SEQUENCE [LARGE SCALE GENOMIC DNA]</scope>
    <source>
        <strain evidence="6 7">AJA232-27</strain>
    </source>
</reference>
<keyword evidence="2 3" id="KW-0129">CBS domain</keyword>
<dbReference type="PANTHER" id="PTHR13780">
    <property type="entry name" value="AMP-ACTIVATED PROTEIN KINASE, GAMMA REGULATORY SUBUNIT"/>
    <property type="match status" value="1"/>
</dbReference>
<dbReference type="PROSITE" id="PS51371">
    <property type="entry name" value="CBS"/>
    <property type="match status" value="3"/>
</dbReference>
<evidence type="ECO:0000256" key="3">
    <source>
        <dbReference type="PROSITE-ProRule" id="PRU00703"/>
    </source>
</evidence>
<dbReference type="Pfam" id="PF00571">
    <property type="entry name" value="CBS"/>
    <property type="match status" value="3"/>
</dbReference>
<dbReference type="InterPro" id="IPR046342">
    <property type="entry name" value="CBS_dom_sf"/>
</dbReference>
<feature type="domain" description="CBS" evidence="5">
    <location>
        <begin position="277"/>
        <end position="334"/>
    </location>
</feature>
<feature type="region of interest" description="Disordered" evidence="4">
    <location>
        <begin position="41"/>
        <end position="83"/>
    </location>
</feature>
<dbReference type="AlphaFoldDB" id="A0ABD3MKC1"/>
<keyword evidence="1" id="KW-0677">Repeat</keyword>
<evidence type="ECO:0000256" key="2">
    <source>
        <dbReference type="ARBA" id="ARBA00023122"/>
    </source>
</evidence>
<organism evidence="6 7">
    <name type="scientific">Discostella pseudostelligera</name>
    <dbReference type="NCBI Taxonomy" id="259834"/>
    <lineage>
        <taxon>Eukaryota</taxon>
        <taxon>Sar</taxon>
        <taxon>Stramenopiles</taxon>
        <taxon>Ochrophyta</taxon>
        <taxon>Bacillariophyta</taxon>
        <taxon>Coscinodiscophyceae</taxon>
        <taxon>Thalassiosirophycidae</taxon>
        <taxon>Stephanodiscales</taxon>
        <taxon>Stephanodiscaceae</taxon>
        <taxon>Discostella</taxon>
    </lineage>
</organism>
<accession>A0ABD3MKC1</accession>
<feature type="compositionally biased region" description="Polar residues" evidence="4">
    <location>
        <begin position="48"/>
        <end position="58"/>
    </location>
</feature>
<name>A0ABD3MKC1_9STRA</name>
<dbReference type="InterPro" id="IPR050511">
    <property type="entry name" value="AMPK_gamma/SDS23_families"/>
</dbReference>
<dbReference type="EMBL" id="JALLBG020000124">
    <property type="protein sequence ID" value="KAL3763298.1"/>
    <property type="molecule type" value="Genomic_DNA"/>
</dbReference>
<dbReference type="CDD" id="cd02205">
    <property type="entry name" value="CBS_pair_SF"/>
    <property type="match status" value="1"/>
</dbReference>
<dbReference type="SUPFAM" id="SSF54631">
    <property type="entry name" value="CBS-domain pair"/>
    <property type="match status" value="2"/>
</dbReference>
<dbReference type="Proteomes" id="UP001530293">
    <property type="component" value="Unassembled WGS sequence"/>
</dbReference>